<reference evidence="8 9" key="1">
    <citation type="submission" date="2018-07" db="EMBL/GenBank/DDBJ databases">
        <title>Whole Genome Shotgun Sequence of Streptomyces spongiicola strain 531S.</title>
        <authorList>
            <person name="Dohra H."/>
            <person name="Kodani S."/>
        </authorList>
    </citation>
    <scope>NUCLEOTIDE SEQUENCE [LARGE SCALE GENOMIC DNA]</scope>
    <source>
        <strain evidence="8 9">531S</strain>
    </source>
</reference>
<gene>
    <name evidence="8" type="ORF">SSP531S_07210</name>
</gene>
<evidence type="ECO:0000313" key="9">
    <source>
        <dbReference type="Proteomes" id="UP000265354"/>
    </source>
</evidence>
<dbReference type="InterPro" id="IPR011701">
    <property type="entry name" value="MFS"/>
</dbReference>
<feature type="transmembrane region" description="Helical" evidence="6">
    <location>
        <begin position="431"/>
        <end position="453"/>
    </location>
</feature>
<dbReference type="Pfam" id="PF07690">
    <property type="entry name" value="MFS_1"/>
    <property type="match status" value="2"/>
</dbReference>
<feature type="transmembrane region" description="Helical" evidence="6">
    <location>
        <begin position="213"/>
        <end position="240"/>
    </location>
</feature>
<evidence type="ECO:0000256" key="1">
    <source>
        <dbReference type="ARBA" id="ARBA00004651"/>
    </source>
</evidence>
<sequence length="551" mass="55052">MGRPQRRRGGSRGAAGRRSPHPRRTPHPSLHTLGALPSTPRARLPSHPGRTSCHTLGTLPSNPGHTSCHIPGTSRATPGGAAPSGLVPGSAAPVRLGRMATVPYPDFVPPLNKLAPSRSLARLRIALTVFFALDGFLFAGWVVRIPAIKEQTGASAGDLGLALLGVSAGAVVTMTLTGRLCGRFGSRPLTVAAAVLLSLGIALPAQTHSPLSLGLVLLVFGAAYGGINVAMNSAAVDLVVALRRPVMPGFHAAFSLGGMIGAGLGGLLATGLSPASHLLVLTVTGLVVTAAAGPVLLRAPSPPVDGGTGRAAAREGHGGERTARPGGGREDDRAGLSGRTRRLVVVFGVIALCTAYGEGALADWGALHLEQDLGAHPGVAAAGYSLFALAMTAGRLSGTTMLERLGQTRTLVAGGATAAAGMLLGSLAPTVWLALLGFAVTGLGLANIFPVAVARAGALAGPRGVATASTLGYGGMLLGPPVIGFLADWFSLPVALTTVAALAAVAAVIGYTARGTADGGTADGGTAEARAGGRRAPAGATRDERCRAEPR</sequence>
<feature type="compositionally biased region" description="Basic and acidic residues" evidence="5">
    <location>
        <begin position="541"/>
        <end position="551"/>
    </location>
</feature>
<feature type="transmembrane region" description="Helical" evidence="6">
    <location>
        <begin position="408"/>
        <end position="425"/>
    </location>
</feature>
<comment type="subcellular location">
    <subcellularLocation>
        <location evidence="1">Cell membrane</location>
        <topology evidence="1">Multi-pass membrane protein</topology>
    </subcellularLocation>
</comment>
<evidence type="ECO:0000256" key="5">
    <source>
        <dbReference type="SAM" id="MobiDB-lite"/>
    </source>
</evidence>
<feature type="compositionally biased region" description="Basic residues" evidence="5">
    <location>
        <begin position="1"/>
        <end position="10"/>
    </location>
</feature>
<dbReference type="CDD" id="cd17393">
    <property type="entry name" value="MFS_MosC_like"/>
    <property type="match status" value="1"/>
</dbReference>
<feature type="transmembrane region" description="Helical" evidence="6">
    <location>
        <begin position="343"/>
        <end position="362"/>
    </location>
</feature>
<name>A0A388SRX4_9ACTN</name>
<proteinExistence type="predicted"/>
<feature type="transmembrane region" description="Helical" evidence="6">
    <location>
        <begin position="159"/>
        <end position="177"/>
    </location>
</feature>
<dbReference type="Proteomes" id="UP000265354">
    <property type="component" value="Unassembled WGS sequence"/>
</dbReference>
<feature type="compositionally biased region" description="Low complexity" evidence="5">
    <location>
        <begin position="524"/>
        <end position="540"/>
    </location>
</feature>
<dbReference type="InterPro" id="IPR051788">
    <property type="entry name" value="MFS_Transporter"/>
</dbReference>
<evidence type="ECO:0000259" key="7">
    <source>
        <dbReference type="PROSITE" id="PS50850"/>
    </source>
</evidence>
<keyword evidence="4 6" id="KW-0472">Membrane</keyword>
<feature type="region of interest" description="Disordered" evidence="5">
    <location>
        <begin position="301"/>
        <end position="335"/>
    </location>
</feature>
<evidence type="ECO:0000313" key="8">
    <source>
        <dbReference type="EMBL" id="GBP99326.1"/>
    </source>
</evidence>
<organism evidence="8 9">
    <name type="scientific">Streptomyces spongiicola</name>
    <dbReference type="NCBI Taxonomy" id="1690221"/>
    <lineage>
        <taxon>Bacteria</taxon>
        <taxon>Bacillati</taxon>
        <taxon>Actinomycetota</taxon>
        <taxon>Actinomycetes</taxon>
        <taxon>Kitasatosporales</taxon>
        <taxon>Streptomycetaceae</taxon>
        <taxon>Streptomyces</taxon>
    </lineage>
</organism>
<keyword evidence="2 6" id="KW-0812">Transmembrane</keyword>
<feature type="transmembrane region" description="Helical" evidence="6">
    <location>
        <begin position="374"/>
        <end position="396"/>
    </location>
</feature>
<dbReference type="InterPro" id="IPR020846">
    <property type="entry name" value="MFS_dom"/>
</dbReference>
<comment type="caution">
    <text evidence="8">The sequence shown here is derived from an EMBL/GenBank/DDBJ whole genome shotgun (WGS) entry which is preliminary data.</text>
</comment>
<dbReference type="GO" id="GO:0022857">
    <property type="term" value="F:transmembrane transporter activity"/>
    <property type="evidence" value="ECO:0007669"/>
    <property type="project" value="InterPro"/>
</dbReference>
<feature type="transmembrane region" description="Helical" evidence="6">
    <location>
        <begin position="189"/>
        <end position="207"/>
    </location>
</feature>
<dbReference type="EMBL" id="BGZL01000002">
    <property type="protein sequence ID" value="GBP99326.1"/>
    <property type="molecule type" value="Genomic_DNA"/>
</dbReference>
<dbReference type="PROSITE" id="PS50850">
    <property type="entry name" value="MFS"/>
    <property type="match status" value="1"/>
</dbReference>
<evidence type="ECO:0000256" key="4">
    <source>
        <dbReference type="ARBA" id="ARBA00023136"/>
    </source>
</evidence>
<evidence type="ECO:0000256" key="6">
    <source>
        <dbReference type="SAM" id="Phobius"/>
    </source>
</evidence>
<evidence type="ECO:0000256" key="3">
    <source>
        <dbReference type="ARBA" id="ARBA00022989"/>
    </source>
</evidence>
<feature type="region of interest" description="Disordered" evidence="5">
    <location>
        <begin position="519"/>
        <end position="551"/>
    </location>
</feature>
<feature type="domain" description="Major facilitator superfamily (MFS) profile" evidence="7">
    <location>
        <begin position="120"/>
        <end position="518"/>
    </location>
</feature>
<feature type="transmembrane region" description="Helical" evidence="6">
    <location>
        <begin position="125"/>
        <end position="147"/>
    </location>
</feature>
<feature type="transmembrane region" description="Helical" evidence="6">
    <location>
        <begin position="252"/>
        <end position="272"/>
    </location>
</feature>
<protein>
    <submittedName>
        <fullName evidence="8">MFS transporter</fullName>
    </submittedName>
</protein>
<evidence type="ECO:0000256" key="2">
    <source>
        <dbReference type="ARBA" id="ARBA00022692"/>
    </source>
</evidence>
<feature type="transmembrane region" description="Helical" evidence="6">
    <location>
        <begin position="489"/>
        <end position="511"/>
    </location>
</feature>
<dbReference type="PANTHER" id="PTHR23514:SF13">
    <property type="entry name" value="INNER MEMBRANE PROTEIN YBJJ"/>
    <property type="match status" value="1"/>
</dbReference>
<feature type="region of interest" description="Disordered" evidence="5">
    <location>
        <begin position="1"/>
        <end position="83"/>
    </location>
</feature>
<dbReference type="Gene3D" id="1.20.1250.20">
    <property type="entry name" value="MFS general substrate transporter like domains"/>
    <property type="match status" value="2"/>
</dbReference>
<dbReference type="GO" id="GO:0005886">
    <property type="term" value="C:plasma membrane"/>
    <property type="evidence" value="ECO:0007669"/>
    <property type="project" value="UniProtKB-SubCell"/>
</dbReference>
<dbReference type="SUPFAM" id="SSF103473">
    <property type="entry name" value="MFS general substrate transporter"/>
    <property type="match status" value="1"/>
</dbReference>
<dbReference type="AlphaFoldDB" id="A0A388SRX4"/>
<keyword evidence="3 6" id="KW-1133">Transmembrane helix</keyword>
<feature type="compositionally biased region" description="Basic and acidic residues" evidence="5">
    <location>
        <begin position="312"/>
        <end position="334"/>
    </location>
</feature>
<feature type="transmembrane region" description="Helical" evidence="6">
    <location>
        <begin position="278"/>
        <end position="297"/>
    </location>
</feature>
<feature type="compositionally biased region" description="Polar residues" evidence="5">
    <location>
        <begin position="52"/>
        <end position="65"/>
    </location>
</feature>
<dbReference type="PANTHER" id="PTHR23514">
    <property type="entry name" value="BYPASS OF STOP CODON PROTEIN 6"/>
    <property type="match status" value="1"/>
</dbReference>
<feature type="transmembrane region" description="Helical" evidence="6">
    <location>
        <begin position="465"/>
        <end position="483"/>
    </location>
</feature>
<dbReference type="InterPro" id="IPR036259">
    <property type="entry name" value="MFS_trans_sf"/>
</dbReference>
<accession>A0A388SRX4</accession>